<feature type="domain" description="Pyridine nucleotide-disulphide oxidoreductase dimerisation" evidence="11">
    <location>
        <begin position="374"/>
        <end position="480"/>
    </location>
</feature>
<dbReference type="Gene3D" id="3.30.390.30">
    <property type="match status" value="1"/>
</dbReference>
<dbReference type="GO" id="GO:0016668">
    <property type="term" value="F:oxidoreductase activity, acting on a sulfur group of donors, NAD(P) as acceptor"/>
    <property type="evidence" value="ECO:0007669"/>
    <property type="project" value="InterPro"/>
</dbReference>
<reference evidence="13 14" key="1">
    <citation type="submission" date="2019-02" db="EMBL/GenBank/DDBJ databases">
        <title>Deep-cultivation of Planctomycetes and their phenomic and genomic characterization uncovers novel biology.</title>
        <authorList>
            <person name="Wiegand S."/>
            <person name="Jogler M."/>
            <person name="Boedeker C."/>
            <person name="Pinto D."/>
            <person name="Vollmers J."/>
            <person name="Rivas-Marin E."/>
            <person name="Kohn T."/>
            <person name="Peeters S.H."/>
            <person name="Heuer A."/>
            <person name="Rast P."/>
            <person name="Oberbeckmann S."/>
            <person name="Bunk B."/>
            <person name="Jeske O."/>
            <person name="Meyerdierks A."/>
            <person name="Storesund J.E."/>
            <person name="Kallscheuer N."/>
            <person name="Luecker S."/>
            <person name="Lage O.M."/>
            <person name="Pohl T."/>
            <person name="Merkel B.J."/>
            <person name="Hornburger P."/>
            <person name="Mueller R.-W."/>
            <person name="Bruemmer F."/>
            <person name="Labrenz M."/>
            <person name="Spormann A.M."/>
            <person name="Op den Camp H."/>
            <person name="Overmann J."/>
            <person name="Amann R."/>
            <person name="Jetten M.S.M."/>
            <person name="Mascher T."/>
            <person name="Medema M.H."/>
            <person name="Devos D.P."/>
            <person name="Kaster A.-K."/>
            <person name="Ovreas L."/>
            <person name="Rohde M."/>
            <person name="Galperin M.Y."/>
            <person name="Jogler C."/>
        </authorList>
    </citation>
    <scope>NUCLEOTIDE SEQUENCE [LARGE SCALE GENOMIC DNA]</scope>
    <source>
        <strain evidence="13 14">Pan161</strain>
    </source>
</reference>
<evidence type="ECO:0000259" key="11">
    <source>
        <dbReference type="Pfam" id="PF02852"/>
    </source>
</evidence>
<evidence type="ECO:0000256" key="1">
    <source>
        <dbReference type="ARBA" id="ARBA00007532"/>
    </source>
</evidence>
<evidence type="ECO:0000256" key="6">
    <source>
        <dbReference type="ARBA" id="ARBA00023157"/>
    </source>
</evidence>
<evidence type="ECO:0000259" key="12">
    <source>
        <dbReference type="Pfam" id="PF07992"/>
    </source>
</evidence>
<dbReference type="InterPro" id="IPR023753">
    <property type="entry name" value="FAD/NAD-binding_dom"/>
</dbReference>
<evidence type="ECO:0000256" key="8">
    <source>
        <dbReference type="PIRSR" id="PIRSR000350-3"/>
    </source>
</evidence>
<keyword evidence="8" id="KW-0547">Nucleotide-binding</keyword>
<evidence type="ECO:0000256" key="5">
    <source>
        <dbReference type="ARBA" id="ARBA00023002"/>
    </source>
</evidence>
<organism evidence="13 14">
    <name type="scientific">Gimesia algae</name>
    <dbReference type="NCBI Taxonomy" id="2527971"/>
    <lineage>
        <taxon>Bacteria</taxon>
        <taxon>Pseudomonadati</taxon>
        <taxon>Planctomycetota</taxon>
        <taxon>Planctomycetia</taxon>
        <taxon>Planctomycetales</taxon>
        <taxon>Planctomycetaceae</taxon>
        <taxon>Gimesia</taxon>
    </lineage>
</organism>
<evidence type="ECO:0000256" key="9">
    <source>
        <dbReference type="PIRSR" id="PIRSR000350-4"/>
    </source>
</evidence>
<accession>A0A517V934</accession>
<dbReference type="FunFam" id="3.30.390.30:FF:000001">
    <property type="entry name" value="Dihydrolipoyl dehydrogenase"/>
    <property type="match status" value="1"/>
</dbReference>
<dbReference type="FunFam" id="3.50.50.60:FF:000379">
    <property type="entry name" value="Mercuric reductase"/>
    <property type="match status" value="1"/>
</dbReference>
<feature type="binding site" evidence="8">
    <location>
        <position position="339"/>
    </location>
    <ligand>
        <name>FAD</name>
        <dbReference type="ChEBI" id="CHEBI:57692"/>
    </ligand>
</feature>
<feature type="domain" description="FAD/NAD(P)-binding" evidence="12">
    <location>
        <begin position="35"/>
        <end position="354"/>
    </location>
</feature>
<dbReference type="SUPFAM" id="SSF55424">
    <property type="entry name" value="FAD/NAD-linked reductases, dimerisation (C-terminal) domain"/>
    <property type="match status" value="1"/>
</dbReference>
<comment type="similarity">
    <text evidence="1 10">Belongs to the class-I pyridine nucleotide-disulfide oxidoreductase family.</text>
</comment>
<dbReference type="InterPro" id="IPR036188">
    <property type="entry name" value="FAD/NAD-bd_sf"/>
</dbReference>
<dbReference type="Gene3D" id="3.50.50.60">
    <property type="entry name" value="FAD/NAD(P)-binding domain"/>
    <property type="match status" value="2"/>
</dbReference>
<dbReference type="PANTHER" id="PTHR43014:SF2">
    <property type="entry name" value="MERCURIC REDUCTASE"/>
    <property type="match status" value="1"/>
</dbReference>
<evidence type="ECO:0000256" key="10">
    <source>
        <dbReference type="RuleBase" id="RU003691"/>
    </source>
</evidence>
<feature type="binding site" evidence="8">
    <location>
        <position position="81"/>
    </location>
    <ligand>
        <name>FAD</name>
        <dbReference type="ChEBI" id="CHEBI:57692"/>
    </ligand>
</feature>
<keyword evidence="2 10" id="KW-0285">Flavoprotein</keyword>
<dbReference type="GO" id="GO:0016152">
    <property type="term" value="F:mercury (II) reductase (NADP+) activity"/>
    <property type="evidence" value="ECO:0007669"/>
    <property type="project" value="UniProtKB-EC"/>
</dbReference>
<keyword evidence="7 10" id="KW-0676">Redox-active center</keyword>
<evidence type="ECO:0000313" key="14">
    <source>
        <dbReference type="Proteomes" id="UP000316855"/>
    </source>
</evidence>
<evidence type="ECO:0000256" key="7">
    <source>
        <dbReference type="ARBA" id="ARBA00023284"/>
    </source>
</evidence>
<keyword evidence="6" id="KW-1015">Disulfide bond</keyword>
<keyword evidence="14" id="KW-1185">Reference proteome</keyword>
<dbReference type="PIRSF" id="PIRSF000350">
    <property type="entry name" value="Mercury_reductase_MerA"/>
    <property type="match status" value="1"/>
</dbReference>
<keyword evidence="5 10" id="KW-0560">Oxidoreductase</keyword>
<dbReference type="Pfam" id="PF02852">
    <property type="entry name" value="Pyr_redox_dim"/>
    <property type="match status" value="1"/>
</dbReference>
<evidence type="ECO:0000313" key="13">
    <source>
        <dbReference type="EMBL" id="QDT89520.1"/>
    </source>
</evidence>
<dbReference type="RefSeq" id="WP_197995711.1">
    <property type="nucleotide sequence ID" value="NZ_CP036343.1"/>
</dbReference>
<feature type="disulfide bond" description="Redox-active" evidence="9">
    <location>
        <begin position="72"/>
        <end position="77"/>
    </location>
</feature>
<dbReference type="InterPro" id="IPR001100">
    <property type="entry name" value="Pyr_nuc-diS_OxRdtase"/>
</dbReference>
<feature type="binding site" evidence="8">
    <location>
        <position position="298"/>
    </location>
    <ligand>
        <name>NAD(+)</name>
        <dbReference type="ChEBI" id="CHEBI:57540"/>
    </ligand>
</feature>
<dbReference type="GO" id="GO:0050660">
    <property type="term" value="F:flavin adenine dinucleotide binding"/>
    <property type="evidence" value="ECO:0007669"/>
    <property type="project" value="TreeGrafter"/>
</dbReference>
<dbReference type="InterPro" id="IPR004099">
    <property type="entry name" value="Pyr_nucl-diS_OxRdtase_dimer"/>
</dbReference>
<proteinExistence type="inferred from homology"/>
<dbReference type="GO" id="GO:0003955">
    <property type="term" value="F:NAD(P)H dehydrogenase (quinone) activity"/>
    <property type="evidence" value="ECO:0007669"/>
    <property type="project" value="TreeGrafter"/>
</dbReference>
<dbReference type="PRINTS" id="PR00411">
    <property type="entry name" value="PNDRDTASEI"/>
</dbReference>
<dbReference type="PROSITE" id="PS00076">
    <property type="entry name" value="PYRIDINE_REDOX_1"/>
    <property type="match status" value="1"/>
</dbReference>
<dbReference type="SUPFAM" id="SSF51905">
    <property type="entry name" value="FAD/NAD(P)-binding domain"/>
    <property type="match status" value="1"/>
</dbReference>
<name>A0A517V934_9PLAN</name>
<dbReference type="PRINTS" id="PR00368">
    <property type="entry name" value="FADPNR"/>
</dbReference>
<dbReference type="PANTHER" id="PTHR43014">
    <property type="entry name" value="MERCURIC REDUCTASE"/>
    <property type="match status" value="1"/>
</dbReference>
<dbReference type="AlphaFoldDB" id="A0A517V934"/>
<gene>
    <name evidence="13" type="primary">merA</name>
    <name evidence="13" type="ORF">Pan161_11500</name>
</gene>
<keyword evidence="8" id="KW-0520">NAD</keyword>
<comment type="cofactor">
    <cofactor evidence="8">
        <name>FAD</name>
        <dbReference type="ChEBI" id="CHEBI:57692"/>
    </cofactor>
    <text evidence="8">Binds 1 FAD per subunit.</text>
</comment>
<protein>
    <submittedName>
        <fullName evidence="13">Mercuric reductase</fullName>
        <ecNumber evidence="13">1.16.1.1</ecNumber>
    </submittedName>
</protein>
<feature type="binding site" evidence="8">
    <location>
        <begin position="208"/>
        <end position="215"/>
    </location>
    <ligand>
        <name>NAD(+)</name>
        <dbReference type="ChEBI" id="CHEBI:57540"/>
    </ligand>
</feature>
<dbReference type="Pfam" id="PF07992">
    <property type="entry name" value="Pyr_redox_2"/>
    <property type="match status" value="1"/>
</dbReference>
<keyword evidence="3 8" id="KW-0274">FAD</keyword>
<dbReference type="InterPro" id="IPR016156">
    <property type="entry name" value="FAD/NAD-linked_Rdtase_dimer_sf"/>
</dbReference>
<evidence type="ECO:0000256" key="3">
    <source>
        <dbReference type="ARBA" id="ARBA00022827"/>
    </source>
</evidence>
<dbReference type="EMBL" id="CP036343">
    <property type="protein sequence ID" value="QDT89520.1"/>
    <property type="molecule type" value="Genomic_DNA"/>
</dbReference>
<evidence type="ECO:0000256" key="4">
    <source>
        <dbReference type="ARBA" id="ARBA00022857"/>
    </source>
</evidence>
<evidence type="ECO:0000256" key="2">
    <source>
        <dbReference type="ARBA" id="ARBA00022630"/>
    </source>
</evidence>
<dbReference type="KEGG" id="gax:Pan161_11500"/>
<sequence length="507" mass="55283">MTKPLQIDPPDEFNRLLVNQVHPPDWINPQPDGRYNLVVIGAGTAGLVTAAGAAGLGAKVALIERHLMGGDCLNTGCVPSKAIIRSSRAMHTVTKSNELGIQVDPDSVAVNFPQVMKRMRKLRADISQHDSAQRFKDLGVDVFIGDASFLNQSTIQVDQYQLNFKKAVIATGARAAIPEIKGLKESGFLTNETIFSLTELPHRLAVVGAGPIGCELAQTFARFGSEVTLVQSQPQILPREDRDAARIIQSQLEQDGVKILLNTSTTQVSLTEAGKKIQVDTQGTLTEFNVDEILVSTGRAPNVNGLNLDQAGVKYNERDGVAVNDYLQTTNPAIYAAGDICSRYQFTHTADFQARIVIGNALFKGRSKASQLLIPWCTYTDPEIAHVGLYEHDSAAKNIHIQTFIQELKDVDRAILDAETNGFVKIHVKQGTDKILGATIVASHAGDLISEISVAMKSGMGLKQLASVIHPYPTQADAIRKIGDQYNRTRLSPLIKSIFNKWLSWSR</sequence>
<dbReference type="NCBIfam" id="NF004991">
    <property type="entry name" value="PRK06370.1-3"/>
    <property type="match status" value="1"/>
</dbReference>
<keyword evidence="4" id="KW-0521">NADP</keyword>
<dbReference type="Proteomes" id="UP000316855">
    <property type="component" value="Chromosome"/>
</dbReference>
<dbReference type="EC" id="1.16.1.1" evidence="13"/>
<dbReference type="InterPro" id="IPR012999">
    <property type="entry name" value="Pyr_OxRdtase_I_AS"/>
</dbReference>